<gene>
    <name evidence="1" type="ORF">ENSA5_70290</name>
</gene>
<reference evidence="1 2" key="1">
    <citation type="submission" date="2018-03" db="EMBL/GenBank/DDBJ databases">
        <title>Draft Genome Sequences of the Obligatory Marine Myxobacteria Enhygromyxa salina SWB005.</title>
        <authorList>
            <person name="Poehlein A."/>
            <person name="Moghaddam J.A."/>
            <person name="Harms H."/>
            <person name="Alanjari M."/>
            <person name="Koenig G.M."/>
            <person name="Daniel R."/>
            <person name="Schaeberle T.F."/>
        </authorList>
    </citation>
    <scope>NUCLEOTIDE SEQUENCE [LARGE SCALE GENOMIC DNA]</scope>
    <source>
        <strain evidence="1 2">SWB005</strain>
    </source>
</reference>
<dbReference type="EMBL" id="PVNK01000312">
    <property type="protein sequence ID" value="PRP89875.1"/>
    <property type="molecule type" value="Genomic_DNA"/>
</dbReference>
<organism evidence="1 2">
    <name type="scientific">Enhygromyxa salina</name>
    <dbReference type="NCBI Taxonomy" id="215803"/>
    <lineage>
        <taxon>Bacteria</taxon>
        <taxon>Pseudomonadati</taxon>
        <taxon>Myxococcota</taxon>
        <taxon>Polyangia</taxon>
        <taxon>Nannocystales</taxon>
        <taxon>Nannocystaceae</taxon>
        <taxon>Enhygromyxa</taxon>
    </lineage>
</organism>
<accession>A0A2S9XAJ6</accession>
<proteinExistence type="predicted"/>
<dbReference type="AlphaFoldDB" id="A0A2S9XAJ6"/>
<dbReference type="Proteomes" id="UP000237968">
    <property type="component" value="Unassembled WGS sequence"/>
</dbReference>
<sequence length="265" mass="27430">MALEQPLAVFVVGGEGRHGLEGREAADDEDRDVGDVGLGVGVEPQPTLLLAATDVARHDRDPWLYVGLDQRQDLIGAIEQLAEDQAGAVAVFGEEGDGLGQHGVELLRAARGGQQELGQDVAPVGEELLEHGLAQGVLAAEVIEQRGLADADALGDLGQRDGVEAVGCEQAARVVEDLLRDVRSCCTGSRHWTTDRIGFAYHLVVCGSSGRWDRAGRRNIGWALGREAGGEGAKQATLAVGRGSGPGLGVGRGLGDGARAGRAAA</sequence>
<evidence type="ECO:0000313" key="1">
    <source>
        <dbReference type="EMBL" id="PRP89875.1"/>
    </source>
</evidence>
<keyword evidence="2" id="KW-1185">Reference proteome</keyword>
<name>A0A2S9XAJ6_9BACT</name>
<protein>
    <submittedName>
        <fullName evidence="1">Uncharacterized protein</fullName>
    </submittedName>
</protein>
<comment type="caution">
    <text evidence="1">The sequence shown here is derived from an EMBL/GenBank/DDBJ whole genome shotgun (WGS) entry which is preliminary data.</text>
</comment>
<evidence type="ECO:0000313" key="2">
    <source>
        <dbReference type="Proteomes" id="UP000237968"/>
    </source>
</evidence>